<accession>A0A1F8BX68</accession>
<reference evidence="1 2" key="1">
    <citation type="journal article" date="2016" name="Nat. Commun.">
        <title>Thousands of microbial genomes shed light on interconnected biogeochemical processes in an aquifer system.</title>
        <authorList>
            <person name="Anantharaman K."/>
            <person name="Brown C.T."/>
            <person name="Hug L.A."/>
            <person name="Sharon I."/>
            <person name="Castelle C.J."/>
            <person name="Probst A.J."/>
            <person name="Thomas B.C."/>
            <person name="Singh A."/>
            <person name="Wilkins M.J."/>
            <person name="Karaoz U."/>
            <person name="Brodie E.L."/>
            <person name="Williams K.H."/>
            <person name="Hubbard S.S."/>
            <person name="Banfield J.F."/>
        </authorList>
    </citation>
    <scope>NUCLEOTIDE SEQUENCE [LARGE SCALE GENOMIC DNA]</scope>
</reference>
<gene>
    <name evidence="1" type="ORF">A2975_05305</name>
</gene>
<dbReference type="Proteomes" id="UP000178429">
    <property type="component" value="Unassembled WGS sequence"/>
</dbReference>
<evidence type="ECO:0000313" key="2">
    <source>
        <dbReference type="Proteomes" id="UP000178429"/>
    </source>
</evidence>
<evidence type="ECO:0000313" key="1">
    <source>
        <dbReference type="EMBL" id="OGM68693.1"/>
    </source>
</evidence>
<protein>
    <submittedName>
        <fullName evidence="1">Uncharacterized protein</fullName>
    </submittedName>
</protein>
<dbReference type="EMBL" id="MGHL01000019">
    <property type="protein sequence ID" value="OGM68693.1"/>
    <property type="molecule type" value="Genomic_DNA"/>
</dbReference>
<organism evidence="1 2">
    <name type="scientific">Candidatus Woesebacteria bacterium RIFCSPLOWO2_01_FULL_44_14</name>
    <dbReference type="NCBI Taxonomy" id="1802525"/>
    <lineage>
        <taxon>Bacteria</taxon>
        <taxon>Candidatus Woeseibacteriota</taxon>
    </lineage>
</organism>
<name>A0A1F8BX68_9BACT</name>
<sequence length="108" mass="12061">MTAEIKHREIESVEPGSLASENDDFIIHYQDGTQAELFNHLVAAVLQFESNNLSQKDQVLDRLGEAIAQIKMENLGYLEECIQVWQAGKTADIVGVIKRARDSYTPGV</sequence>
<comment type="caution">
    <text evidence="1">The sequence shown here is derived from an EMBL/GenBank/DDBJ whole genome shotgun (WGS) entry which is preliminary data.</text>
</comment>
<dbReference type="AlphaFoldDB" id="A0A1F8BX68"/>
<proteinExistence type="predicted"/>